<evidence type="ECO:0000259" key="2">
    <source>
        <dbReference type="Pfam" id="PF13458"/>
    </source>
</evidence>
<dbReference type="AlphaFoldDB" id="A0A0F9PYW5"/>
<feature type="non-terminal residue" evidence="3">
    <location>
        <position position="108"/>
    </location>
</feature>
<dbReference type="SUPFAM" id="SSF53822">
    <property type="entry name" value="Periplasmic binding protein-like I"/>
    <property type="match status" value="1"/>
</dbReference>
<protein>
    <recommendedName>
        <fullName evidence="2">Leucine-binding protein domain-containing protein</fullName>
    </recommendedName>
</protein>
<evidence type="ECO:0000256" key="1">
    <source>
        <dbReference type="ARBA" id="ARBA00022729"/>
    </source>
</evidence>
<dbReference type="InterPro" id="IPR028082">
    <property type="entry name" value="Peripla_BP_I"/>
</dbReference>
<dbReference type="InterPro" id="IPR051010">
    <property type="entry name" value="BCAA_transport"/>
</dbReference>
<name>A0A0F9PYW5_9ZZZZ</name>
<proteinExistence type="predicted"/>
<dbReference type="PANTHER" id="PTHR30483:SF6">
    <property type="entry name" value="PERIPLASMIC BINDING PROTEIN OF ABC TRANSPORTER FOR NATURAL AMINO ACIDS"/>
    <property type="match status" value="1"/>
</dbReference>
<dbReference type="Gene3D" id="3.40.50.2300">
    <property type="match status" value="1"/>
</dbReference>
<keyword evidence="1" id="KW-0732">Signal</keyword>
<dbReference type="PANTHER" id="PTHR30483">
    <property type="entry name" value="LEUCINE-SPECIFIC-BINDING PROTEIN"/>
    <property type="match status" value="1"/>
</dbReference>
<reference evidence="3" key="1">
    <citation type="journal article" date="2015" name="Nature">
        <title>Complex archaea that bridge the gap between prokaryotes and eukaryotes.</title>
        <authorList>
            <person name="Spang A."/>
            <person name="Saw J.H."/>
            <person name="Jorgensen S.L."/>
            <person name="Zaremba-Niedzwiedzka K."/>
            <person name="Martijn J."/>
            <person name="Lind A.E."/>
            <person name="van Eijk R."/>
            <person name="Schleper C."/>
            <person name="Guy L."/>
            <person name="Ettema T.J."/>
        </authorList>
    </citation>
    <scope>NUCLEOTIDE SEQUENCE</scope>
</reference>
<organism evidence="3">
    <name type="scientific">marine sediment metagenome</name>
    <dbReference type="NCBI Taxonomy" id="412755"/>
    <lineage>
        <taxon>unclassified sequences</taxon>
        <taxon>metagenomes</taxon>
        <taxon>ecological metagenomes</taxon>
    </lineage>
</organism>
<comment type="caution">
    <text evidence="3">The sequence shown here is derived from an EMBL/GenBank/DDBJ whole genome shotgun (WGS) entry which is preliminary data.</text>
</comment>
<accession>A0A0F9PYW5</accession>
<feature type="domain" description="Leucine-binding protein" evidence="2">
    <location>
        <begin position="35"/>
        <end position="108"/>
    </location>
</feature>
<dbReference type="Pfam" id="PF13458">
    <property type="entry name" value="Peripla_BP_6"/>
    <property type="match status" value="1"/>
</dbReference>
<gene>
    <name evidence="3" type="ORF">LCGC14_1158750</name>
</gene>
<sequence>MVAIISQKMSKTLISATALALSISTANAQEFSDDKVKIGAMVDMSGVYSANGGPGAVLAAEMAIEDYGNEVLGKPIEFVSADYQNKVSVAQATASRWFDDEDVDMLVE</sequence>
<evidence type="ECO:0000313" key="3">
    <source>
        <dbReference type="EMBL" id="KKM98352.1"/>
    </source>
</evidence>
<dbReference type="EMBL" id="LAZR01005630">
    <property type="protein sequence ID" value="KKM98352.1"/>
    <property type="molecule type" value="Genomic_DNA"/>
</dbReference>
<dbReference type="InterPro" id="IPR028081">
    <property type="entry name" value="Leu-bd"/>
</dbReference>